<dbReference type="GeneID" id="26737084"/>
<evidence type="ECO:0008006" key="3">
    <source>
        <dbReference type="Google" id="ProtNLM"/>
    </source>
</evidence>
<proteinExistence type="predicted"/>
<dbReference type="RefSeq" id="WP_058740092.1">
    <property type="nucleotide sequence ID" value="NZ_CP011266.1"/>
</dbReference>
<evidence type="ECO:0000313" key="2">
    <source>
        <dbReference type="Proteomes" id="UP000067738"/>
    </source>
</evidence>
<dbReference type="PATRIC" id="fig|230361.4.peg.2198"/>
<sequence length="81" mass="9144">MNENTDEIYEKVMNSGILEQGIKIGMEKGREIGREEGIEKGIKEGRFNLAIELKNTLGIDKAIELSGFTRKELENETLTTE</sequence>
<organism evidence="1 2">
    <name type="scientific">Methanobrevibacter millerae</name>
    <dbReference type="NCBI Taxonomy" id="230361"/>
    <lineage>
        <taxon>Archaea</taxon>
        <taxon>Methanobacteriati</taxon>
        <taxon>Methanobacteriota</taxon>
        <taxon>Methanomada group</taxon>
        <taxon>Methanobacteria</taxon>
        <taxon>Methanobacteriales</taxon>
        <taxon>Methanobacteriaceae</taxon>
        <taxon>Methanobrevibacter</taxon>
    </lineage>
</organism>
<dbReference type="KEGG" id="mmil:sm9_2126"/>
<protein>
    <recommendedName>
        <fullName evidence="3">Transposase</fullName>
    </recommendedName>
</protein>
<reference evidence="1 2" key="1">
    <citation type="submission" date="2015-04" db="EMBL/GenBank/DDBJ databases">
        <title>The complete genome sequence of the rumen methanogen Methanobrevibacter millerae SM9.</title>
        <authorList>
            <person name="Leahy S.C."/>
            <person name="Kelly W.J."/>
            <person name="Pacheco D.M."/>
            <person name="Li D."/>
            <person name="Altermann E."/>
            <person name="Attwood G.T."/>
        </authorList>
    </citation>
    <scope>NUCLEOTIDE SEQUENCE [LARGE SCALE GENOMIC DNA]</scope>
    <source>
        <strain evidence="1 2">SM9</strain>
    </source>
</reference>
<dbReference type="Proteomes" id="UP000067738">
    <property type="component" value="Chromosome"/>
</dbReference>
<name>A0A0U3DV80_9EURY</name>
<gene>
    <name evidence="1" type="ORF">sm9_2126</name>
</gene>
<keyword evidence="2" id="KW-1185">Reference proteome</keyword>
<dbReference type="AlphaFoldDB" id="A0A0U3DV80"/>
<accession>A0A0U3DV80</accession>
<dbReference type="EMBL" id="CP011266">
    <property type="protein sequence ID" value="ALT69882.1"/>
    <property type="molecule type" value="Genomic_DNA"/>
</dbReference>
<evidence type="ECO:0000313" key="1">
    <source>
        <dbReference type="EMBL" id="ALT69882.1"/>
    </source>
</evidence>